<dbReference type="GO" id="GO:0005777">
    <property type="term" value="C:peroxisome"/>
    <property type="evidence" value="ECO:0007669"/>
    <property type="project" value="TreeGrafter"/>
</dbReference>
<protein>
    <submittedName>
        <fullName evidence="3">Catalase</fullName>
    </submittedName>
</protein>
<dbReference type="PROSITE" id="PS51402">
    <property type="entry name" value="CATALASE_3"/>
    <property type="match status" value="1"/>
</dbReference>
<comment type="caution">
    <text evidence="3">The sequence shown here is derived from an EMBL/GenBank/DDBJ whole genome shotgun (WGS) entry which is preliminary data.</text>
</comment>
<dbReference type="PANTHER" id="PTHR11465:SF26">
    <property type="entry name" value="CATALASE 2"/>
    <property type="match status" value="1"/>
</dbReference>
<feature type="transmembrane region" description="Helical" evidence="1">
    <location>
        <begin position="77"/>
        <end position="99"/>
    </location>
</feature>
<keyword evidence="4" id="KW-1185">Reference proteome</keyword>
<dbReference type="Pfam" id="PF00199">
    <property type="entry name" value="Catalase"/>
    <property type="match status" value="1"/>
</dbReference>
<sequence>MYSTAPHYALIWHHIFEALLAETPLQGFYWRGHFSGITLRTLVMAFANLDLRGGVWFSDLRPTKGVPTAFPIKDRILVFHCFTILGICLRAALFAIYNFNLHFYSTSPKDNLTNVEYGFSGRPYPDPTTAIRLNKTNGAGLMLLQDTQLIETLAHFARERIPERFHNNNPEGTHALTMLFSDRGTPASVRNIDAFGGHTYKFTKPGIKNNTEASATKLAGEDPNHHQRDLYESIEKGEYPSWTAYIQVMEPNDAETYGFNIFDMTKVWPHADYPLRPFGKVTLNKNSQNYFAEIEQAAFSPSTMVPVLQARMFSYPDAARYRLGVNYQQLPTNHALSPVYSPFQRDGLGTIMPNYGPDPNYVRSSLRPLVYGPAEVAHGDWVGKVTAWTSEISEVDFAQPRALWAKWGRDGKGEQEAFVGNVCASLKDAISRVQRETLAVFARVDERLAGMLERRLESLV</sequence>
<accession>A0A9P6VS81</accession>
<reference evidence="3" key="1">
    <citation type="submission" date="2019-07" db="EMBL/GenBank/DDBJ databases">
        <title>Hyphodiscus hymeniophilus genome sequencing and assembly.</title>
        <authorList>
            <person name="Kramer G."/>
            <person name="Nodwell J."/>
        </authorList>
    </citation>
    <scope>NUCLEOTIDE SEQUENCE</scope>
    <source>
        <strain evidence="3">ATCC 34498</strain>
    </source>
</reference>
<dbReference type="GO" id="GO:0004096">
    <property type="term" value="F:catalase activity"/>
    <property type="evidence" value="ECO:0007669"/>
    <property type="project" value="InterPro"/>
</dbReference>
<evidence type="ECO:0000259" key="2">
    <source>
        <dbReference type="SMART" id="SM01060"/>
    </source>
</evidence>
<gene>
    <name evidence="3" type="ORF">D0Z07_0126</name>
</gene>
<evidence type="ECO:0000256" key="1">
    <source>
        <dbReference type="SAM" id="Phobius"/>
    </source>
</evidence>
<organism evidence="3 4">
    <name type="scientific">Hyphodiscus hymeniophilus</name>
    <dbReference type="NCBI Taxonomy" id="353542"/>
    <lineage>
        <taxon>Eukaryota</taxon>
        <taxon>Fungi</taxon>
        <taxon>Dikarya</taxon>
        <taxon>Ascomycota</taxon>
        <taxon>Pezizomycotina</taxon>
        <taxon>Leotiomycetes</taxon>
        <taxon>Helotiales</taxon>
        <taxon>Hyphodiscaceae</taxon>
        <taxon>Hyphodiscus</taxon>
    </lineage>
</organism>
<feature type="domain" description="Catalase core" evidence="2">
    <location>
        <begin position="117"/>
        <end position="370"/>
    </location>
</feature>
<dbReference type="InterPro" id="IPR020835">
    <property type="entry name" value="Catalase_sf"/>
</dbReference>
<dbReference type="EMBL" id="VNKQ01000002">
    <property type="protein sequence ID" value="KAG0652624.1"/>
    <property type="molecule type" value="Genomic_DNA"/>
</dbReference>
<dbReference type="PANTHER" id="PTHR11465">
    <property type="entry name" value="CATALASE"/>
    <property type="match status" value="1"/>
</dbReference>
<dbReference type="InterPro" id="IPR018028">
    <property type="entry name" value="Catalase"/>
</dbReference>
<name>A0A9P6VS81_9HELO</name>
<keyword evidence="1" id="KW-0812">Transmembrane</keyword>
<dbReference type="OrthoDB" id="3535404at2759"/>
<dbReference type="GO" id="GO:0005739">
    <property type="term" value="C:mitochondrion"/>
    <property type="evidence" value="ECO:0007669"/>
    <property type="project" value="TreeGrafter"/>
</dbReference>
<dbReference type="GO" id="GO:0020037">
    <property type="term" value="F:heme binding"/>
    <property type="evidence" value="ECO:0007669"/>
    <property type="project" value="InterPro"/>
</dbReference>
<evidence type="ECO:0000313" key="3">
    <source>
        <dbReference type="EMBL" id="KAG0652624.1"/>
    </source>
</evidence>
<dbReference type="Proteomes" id="UP000785200">
    <property type="component" value="Unassembled WGS sequence"/>
</dbReference>
<dbReference type="GO" id="GO:0042542">
    <property type="term" value="P:response to hydrogen peroxide"/>
    <property type="evidence" value="ECO:0007669"/>
    <property type="project" value="TreeGrafter"/>
</dbReference>
<dbReference type="SUPFAM" id="SSF56634">
    <property type="entry name" value="Heme-dependent catalase-like"/>
    <property type="match status" value="1"/>
</dbReference>
<dbReference type="Gene3D" id="6.10.10.30">
    <property type="entry name" value="Catalase hpii, N-terminal domain-like"/>
    <property type="match status" value="1"/>
</dbReference>
<evidence type="ECO:0000313" key="4">
    <source>
        <dbReference type="Proteomes" id="UP000785200"/>
    </source>
</evidence>
<dbReference type="AlphaFoldDB" id="A0A9P6VS81"/>
<proteinExistence type="predicted"/>
<dbReference type="GO" id="GO:0042744">
    <property type="term" value="P:hydrogen peroxide catabolic process"/>
    <property type="evidence" value="ECO:0007669"/>
    <property type="project" value="TreeGrafter"/>
</dbReference>
<keyword evidence="1" id="KW-1133">Transmembrane helix</keyword>
<dbReference type="InterPro" id="IPR011614">
    <property type="entry name" value="Catalase_core"/>
</dbReference>
<dbReference type="SMART" id="SM01060">
    <property type="entry name" value="Catalase"/>
    <property type="match status" value="1"/>
</dbReference>
<keyword evidence="1" id="KW-0472">Membrane</keyword>
<dbReference type="Gene3D" id="2.40.180.10">
    <property type="entry name" value="Catalase core domain"/>
    <property type="match status" value="1"/>
</dbReference>